<dbReference type="EMBL" id="FMZC01000012">
    <property type="protein sequence ID" value="SDE13534.1"/>
    <property type="molecule type" value="Genomic_DNA"/>
</dbReference>
<name>A0A1G7AF30_9BURK</name>
<dbReference type="InterPro" id="IPR029058">
    <property type="entry name" value="AB_hydrolase_fold"/>
</dbReference>
<dbReference type="SUPFAM" id="SSF53474">
    <property type="entry name" value="alpha/beta-Hydrolases"/>
    <property type="match status" value="1"/>
</dbReference>
<dbReference type="AlphaFoldDB" id="A0A1G7AF30"/>
<dbReference type="Gene3D" id="3.40.50.1820">
    <property type="entry name" value="alpha/beta hydrolase"/>
    <property type="match status" value="1"/>
</dbReference>
<evidence type="ECO:0008006" key="3">
    <source>
        <dbReference type="Google" id="ProtNLM"/>
    </source>
</evidence>
<organism evidence="1 2">
    <name type="scientific">Paracidovorax valerianellae</name>
    <dbReference type="NCBI Taxonomy" id="187868"/>
    <lineage>
        <taxon>Bacteria</taxon>
        <taxon>Pseudomonadati</taxon>
        <taxon>Pseudomonadota</taxon>
        <taxon>Betaproteobacteria</taxon>
        <taxon>Burkholderiales</taxon>
        <taxon>Comamonadaceae</taxon>
        <taxon>Paracidovorax</taxon>
    </lineage>
</organism>
<keyword evidence="2" id="KW-1185">Reference proteome</keyword>
<gene>
    <name evidence="1" type="ORF">SAMN05192589_112159</name>
</gene>
<feature type="non-terminal residue" evidence="1">
    <location>
        <position position="373"/>
    </location>
</feature>
<evidence type="ECO:0000313" key="1">
    <source>
        <dbReference type="EMBL" id="SDE13534.1"/>
    </source>
</evidence>
<dbReference type="Proteomes" id="UP000198781">
    <property type="component" value="Unassembled WGS sequence"/>
</dbReference>
<protein>
    <recommendedName>
        <fullName evidence="3">Lipase (Class 3)</fullName>
    </recommendedName>
</protein>
<proteinExistence type="predicted"/>
<accession>A0A1G7AF30</accession>
<dbReference type="STRING" id="187868.SAMN05192589_112159"/>
<evidence type="ECO:0000313" key="2">
    <source>
        <dbReference type="Proteomes" id="UP000198781"/>
    </source>
</evidence>
<reference evidence="1 2" key="1">
    <citation type="submission" date="2016-10" db="EMBL/GenBank/DDBJ databases">
        <authorList>
            <person name="de Groot N.N."/>
        </authorList>
    </citation>
    <scope>NUCLEOTIDE SEQUENCE [LARGE SCALE GENOMIC DNA]</scope>
    <source>
        <strain evidence="1 2">DSM 16619</strain>
    </source>
</reference>
<sequence>MTAPTIAEYLSYANLQIAAESFIRDEKTNRLRNAGTEYVDVLAAGNDHSSRFVKTQADKFADEWEVLDQKANTKTGFSGTLFRNRDTRETVLSFRSTEFIDDAARDNKATNELEIKNTGFAWGQIADMQAWYAELKADQTKLGGGQAFSVTGYSLGGHLATAFNLLNAGAAQRVVTFNGAGVGQMKDGTLAGALQEFKNLRGSTDKLAARFTETGLAATYRTLQEGLASGPITAASAQTWLQAQYTDPVSGQARALGPQAQMLQSALREIDAIAKEAVRVTTLVAGGTGEGASARPKEVTAQDIAGLDLNYRLAMQIAGQHTRSASLAAGAGQGFGDKQYGGQLANQYDVVGDTSPSVVSNSQWHYGQDVRIG</sequence>